<name>A0A849AAT0_9ACTN</name>
<keyword evidence="1 2" id="KW-0378">Hydrolase</keyword>
<dbReference type="PANTHER" id="PTHR43316:SF8">
    <property type="entry name" value="HAD FAMILY HYDROLASE"/>
    <property type="match status" value="1"/>
</dbReference>
<comment type="caution">
    <text evidence="2">The sequence shown here is derived from an EMBL/GenBank/DDBJ whole genome shotgun (WGS) entry which is preliminary data.</text>
</comment>
<dbReference type="PANTHER" id="PTHR43316">
    <property type="entry name" value="HYDROLASE, HALOACID DELAHOGENASE-RELATED"/>
    <property type="match status" value="1"/>
</dbReference>
<dbReference type="Proteomes" id="UP000562984">
    <property type="component" value="Unassembled WGS sequence"/>
</dbReference>
<dbReference type="AlphaFoldDB" id="A0A849AAT0"/>
<dbReference type="EMBL" id="JABEND010000016">
    <property type="protein sequence ID" value="NNG37619.1"/>
    <property type="molecule type" value="Genomic_DNA"/>
</dbReference>
<gene>
    <name evidence="2" type="ORF">HKD39_18320</name>
</gene>
<dbReference type="GO" id="GO:0016787">
    <property type="term" value="F:hydrolase activity"/>
    <property type="evidence" value="ECO:0007669"/>
    <property type="project" value="UniProtKB-KW"/>
</dbReference>
<organism evidence="2 3">
    <name type="scientific">Nakamurella aerolata</name>
    <dbReference type="NCBI Taxonomy" id="1656892"/>
    <lineage>
        <taxon>Bacteria</taxon>
        <taxon>Bacillati</taxon>
        <taxon>Actinomycetota</taxon>
        <taxon>Actinomycetes</taxon>
        <taxon>Nakamurellales</taxon>
        <taxon>Nakamurellaceae</taxon>
        <taxon>Nakamurella</taxon>
    </lineage>
</organism>
<proteinExistence type="predicted"/>
<dbReference type="Gene3D" id="3.40.50.1000">
    <property type="entry name" value="HAD superfamily/HAD-like"/>
    <property type="match status" value="1"/>
</dbReference>
<keyword evidence="3" id="KW-1185">Reference proteome</keyword>
<dbReference type="InterPro" id="IPR023198">
    <property type="entry name" value="PGP-like_dom2"/>
</dbReference>
<dbReference type="SUPFAM" id="SSF56784">
    <property type="entry name" value="HAD-like"/>
    <property type="match status" value="1"/>
</dbReference>
<dbReference type="InterPro" id="IPR051540">
    <property type="entry name" value="S-2-haloacid_dehalogenase"/>
</dbReference>
<sequence>MTGHGSAGRTAPEANISALLPEALPAVFPGGFPTPFQVSFPLLFPRSHPSRRLPAVSTTTGRFAPGQTLIFDADDTLWENNAYFERAIGDFLDWLAHPTLDRSSLRGIIDDVERAAAAGENGYGSAAFLRNLHEVFRRLHQRGLTDTEQADVERMAGAVLEHRAELYAGVADTLAELGTRHDLKLMTKGVTAEQQAKIDASGLAPSFSSIHIVPEKHPQAYRDVISAQALDVSSSWMIGNSPKSDILPARAAGLRAVFLPNAGTWVLEHAELDDADDGVLTLGGFAELARLF</sequence>
<dbReference type="SFLD" id="SFLDG01129">
    <property type="entry name" value="C1.5:_HAD__Beta-PGM__Phosphata"/>
    <property type="match status" value="1"/>
</dbReference>
<dbReference type="InterPro" id="IPR036412">
    <property type="entry name" value="HAD-like_sf"/>
</dbReference>
<protein>
    <submittedName>
        <fullName evidence="2">HAD family hydrolase</fullName>
    </submittedName>
</protein>
<dbReference type="Pfam" id="PF00702">
    <property type="entry name" value="Hydrolase"/>
    <property type="match status" value="1"/>
</dbReference>
<accession>A0A849AAT0</accession>
<dbReference type="SFLD" id="SFLDS00003">
    <property type="entry name" value="Haloacid_Dehalogenase"/>
    <property type="match status" value="1"/>
</dbReference>
<reference evidence="2 3" key="1">
    <citation type="submission" date="2020-05" db="EMBL/GenBank/DDBJ databases">
        <title>Nakamurella sp. DB0629 isolated from air conditioner.</title>
        <authorList>
            <person name="Kim D.H."/>
            <person name="Kim D.-U."/>
        </authorList>
    </citation>
    <scope>NUCLEOTIDE SEQUENCE [LARGE SCALE GENOMIC DNA]</scope>
    <source>
        <strain evidence="2 3">DB0629</strain>
    </source>
</reference>
<evidence type="ECO:0000256" key="1">
    <source>
        <dbReference type="ARBA" id="ARBA00022801"/>
    </source>
</evidence>
<evidence type="ECO:0000313" key="3">
    <source>
        <dbReference type="Proteomes" id="UP000562984"/>
    </source>
</evidence>
<evidence type="ECO:0000313" key="2">
    <source>
        <dbReference type="EMBL" id="NNG37619.1"/>
    </source>
</evidence>
<dbReference type="InterPro" id="IPR023214">
    <property type="entry name" value="HAD_sf"/>
</dbReference>
<dbReference type="Gene3D" id="1.10.150.240">
    <property type="entry name" value="Putative phosphatase, domain 2"/>
    <property type="match status" value="1"/>
</dbReference>